<dbReference type="Proteomes" id="UP000001861">
    <property type="component" value="Unassembled WGS sequence"/>
</dbReference>
<dbReference type="Gene3D" id="3.80.10.10">
    <property type="entry name" value="Ribonuclease Inhibitor"/>
    <property type="match status" value="1"/>
</dbReference>
<dbReference type="VEuPathDB" id="FungiDB:CC1G_02996"/>
<evidence type="ECO:0008006" key="3">
    <source>
        <dbReference type="Google" id="ProtNLM"/>
    </source>
</evidence>
<dbReference type="SUPFAM" id="SSF52047">
    <property type="entry name" value="RNI-like"/>
    <property type="match status" value="1"/>
</dbReference>
<keyword evidence="2" id="KW-1185">Reference proteome</keyword>
<dbReference type="AlphaFoldDB" id="A8NS11"/>
<proteinExistence type="predicted"/>
<dbReference type="InterPro" id="IPR032675">
    <property type="entry name" value="LRR_dom_sf"/>
</dbReference>
<sequence length="558" mass="61485">MSTPELKIESEVAAELEPDNQPQLAVLRNQELVSEIFSHLGPERGPLYRLAGICKAFREPALDRLWKSMDNLLPLIKVIPGAAIDNGNVLGMNLVLQIFQDVPSAKLTNQFKAYARRIQHLHIGIWCAFISAQAYTIMAKQLLLCAPSSEKAESLLPNLLSISIAGNIHEPSFLACFDLLTSNSRLQRVEMDPSASIRPNPNATFGPAMVTQLAQETPTTLTRLVLTDYILASLETAGVYGSLKKLIALSSLTLVCCLPFRLPSLSSLVAVAPRLQFLEIRGNCLAESTPMKPIPTVSLTSMSLATPGTYAHIIANLLLPSLQSLSLSVLENDAGEPIYFEVERLAEALATTAPKLRNLHLVANWDAVSFAQLIPLVQLPNLEQLIMKMHIPGSWIIRNPNRWEDVAETTAQFLQFLTAISSNGAEGKASALRVCCFPHFKTFMVSLDGLRYLSGIKTRLETVHLSIDSSMSERGLDPDLKATVTSHTNATSIRHLQIDDARPNSVPTRMLRSLALYIHKLFPELVTLGTVRMSPVADMQESWALIDQLRRDYQELGV</sequence>
<evidence type="ECO:0000313" key="1">
    <source>
        <dbReference type="EMBL" id="EAU85973.1"/>
    </source>
</evidence>
<comment type="caution">
    <text evidence="1">The sequence shown here is derived from an EMBL/GenBank/DDBJ whole genome shotgun (WGS) entry which is preliminary data.</text>
</comment>
<protein>
    <recommendedName>
        <fullName evidence="3">F-box domain-containing protein</fullName>
    </recommendedName>
</protein>
<name>A8NS11_COPC7</name>
<dbReference type="InParanoid" id="A8NS11"/>
<dbReference type="RefSeq" id="XP_001835908.1">
    <property type="nucleotide sequence ID" value="XM_001835856.1"/>
</dbReference>
<dbReference type="OrthoDB" id="3543113at2759"/>
<dbReference type="EMBL" id="AACS02000008">
    <property type="protein sequence ID" value="EAU85973.1"/>
    <property type="molecule type" value="Genomic_DNA"/>
</dbReference>
<organism evidence="1 2">
    <name type="scientific">Coprinopsis cinerea (strain Okayama-7 / 130 / ATCC MYA-4618 / FGSC 9003)</name>
    <name type="common">Inky cap fungus</name>
    <name type="synonym">Hormographiella aspergillata</name>
    <dbReference type="NCBI Taxonomy" id="240176"/>
    <lineage>
        <taxon>Eukaryota</taxon>
        <taxon>Fungi</taxon>
        <taxon>Dikarya</taxon>
        <taxon>Basidiomycota</taxon>
        <taxon>Agaricomycotina</taxon>
        <taxon>Agaricomycetes</taxon>
        <taxon>Agaricomycetidae</taxon>
        <taxon>Agaricales</taxon>
        <taxon>Agaricineae</taxon>
        <taxon>Psathyrellaceae</taxon>
        <taxon>Coprinopsis</taxon>
    </lineage>
</organism>
<gene>
    <name evidence="1" type="ORF">CC1G_02996</name>
</gene>
<dbReference type="KEGG" id="cci:CC1G_02996"/>
<dbReference type="GeneID" id="6012444"/>
<accession>A8NS11</accession>
<reference evidence="1 2" key="1">
    <citation type="journal article" date="2010" name="Proc. Natl. Acad. Sci. U.S.A.">
        <title>Insights into evolution of multicellular fungi from the assembled chromosomes of the mushroom Coprinopsis cinerea (Coprinus cinereus).</title>
        <authorList>
            <person name="Stajich J.E."/>
            <person name="Wilke S.K."/>
            <person name="Ahren D."/>
            <person name="Au C.H."/>
            <person name="Birren B.W."/>
            <person name="Borodovsky M."/>
            <person name="Burns C."/>
            <person name="Canback B."/>
            <person name="Casselton L.A."/>
            <person name="Cheng C.K."/>
            <person name="Deng J."/>
            <person name="Dietrich F.S."/>
            <person name="Fargo D.C."/>
            <person name="Farman M.L."/>
            <person name="Gathman A.C."/>
            <person name="Goldberg J."/>
            <person name="Guigo R."/>
            <person name="Hoegger P.J."/>
            <person name="Hooker J.B."/>
            <person name="Huggins A."/>
            <person name="James T.Y."/>
            <person name="Kamada T."/>
            <person name="Kilaru S."/>
            <person name="Kodira C."/>
            <person name="Kues U."/>
            <person name="Kupfer D."/>
            <person name="Kwan H.S."/>
            <person name="Lomsadze A."/>
            <person name="Li W."/>
            <person name="Lilly W.W."/>
            <person name="Ma L.J."/>
            <person name="Mackey A.J."/>
            <person name="Manning G."/>
            <person name="Martin F."/>
            <person name="Muraguchi H."/>
            <person name="Natvig D.O."/>
            <person name="Palmerini H."/>
            <person name="Ramesh M.A."/>
            <person name="Rehmeyer C.J."/>
            <person name="Roe B.A."/>
            <person name="Shenoy N."/>
            <person name="Stanke M."/>
            <person name="Ter-Hovhannisyan V."/>
            <person name="Tunlid A."/>
            <person name="Velagapudi R."/>
            <person name="Vision T.J."/>
            <person name="Zeng Q."/>
            <person name="Zolan M.E."/>
            <person name="Pukkila P.J."/>
        </authorList>
    </citation>
    <scope>NUCLEOTIDE SEQUENCE [LARGE SCALE GENOMIC DNA]</scope>
    <source>
        <strain evidence="2">Okayama-7 / 130 / ATCC MYA-4618 / FGSC 9003</strain>
    </source>
</reference>
<evidence type="ECO:0000313" key="2">
    <source>
        <dbReference type="Proteomes" id="UP000001861"/>
    </source>
</evidence>